<sequence length="860" mass="97014">MSQVPDELFAALSLVKRFVDSWLGRNEQVEMSGLERVVEALDMVKTVTQQKLAEVATPPQPYHRSLRSRKAVNYSLSGGAGDSSHRRRPNLAQSLFVPADGTDEDSNSEDGRATSWHENPSTPLPNNGMPAGFIDNAQEYRPTNDGTPNAHTDTPLNSHNSSEYNFDGLPDVAVQTPNDDGDTPMHIQGPFRNDSAEPLFSNALLAEFMGNAQEHEPPNDGAPHTHEDTPSHFQRFSEDNRAISAERLVQESPPVFDELNHFLNHEGLEDLLFGNNNGNMERGSTAQAMDQYMQDADEALNHAHEGRALDAGQEDLLSVVAGYDMVGNHDQDVHLITEGDLESHAFEDAFLDDHGQPVLDQVQPRDFSKDPEFEYYVDLARQASFRLPQIDGGDTTQVARDVDMLLSPLLREGTSLSPELLHGLIYILIPGPLHIQELLLDSWKVDWDLPTIEAFSAILMKDPDTVSMLVLGDPLTKTVHLLQSDHHGISPDELIEKRPALREWRVTVEDVHKIDESTEATLMMVHLAELWFMRTQYVAASPSAYPRALRLRFLSQLVASSEQERVLTQCGVPEELSKCQRWDTRRQVRTSVSEVDRDPVDLPELDRFNMQALREVVAERPAGITRKRWLRILQCVNEIGSTQILSSVKLSLQPLPATRPAQKGDQPFVDKLLYIHLFLNGQETLNHVLVAKSRYMKYVYYEAFRSAVESLSQVKHRSNLEQQRLAATRLSASFKAGLLEELPPTPHSDQIREIYSQLNEDERKRRAPDMVKDEIVKRVLANYRGYSWDEKNIRSDVNRYIKEGKALHFMLQGSVCLSPTLFLIFPSCETQPPSLNVDLFPYKLISSEAKALKKPVKVQE</sequence>
<proteinExistence type="predicted"/>
<evidence type="ECO:0000313" key="3">
    <source>
        <dbReference type="Proteomes" id="UP000799423"/>
    </source>
</evidence>
<feature type="region of interest" description="Disordered" evidence="1">
    <location>
        <begin position="213"/>
        <end position="232"/>
    </location>
</feature>
<evidence type="ECO:0000256" key="1">
    <source>
        <dbReference type="SAM" id="MobiDB-lite"/>
    </source>
</evidence>
<protein>
    <submittedName>
        <fullName evidence="2">Uncharacterized protein</fullName>
    </submittedName>
</protein>
<name>A0A6A7ANU7_9PLEO</name>
<evidence type="ECO:0000313" key="2">
    <source>
        <dbReference type="EMBL" id="KAF2843987.1"/>
    </source>
</evidence>
<reference evidence="2" key="1">
    <citation type="submission" date="2020-01" db="EMBL/GenBank/DDBJ databases">
        <authorList>
            <consortium name="DOE Joint Genome Institute"/>
            <person name="Haridas S."/>
            <person name="Albert R."/>
            <person name="Binder M."/>
            <person name="Bloem J."/>
            <person name="Labutti K."/>
            <person name="Salamov A."/>
            <person name="Andreopoulos B."/>
            <person name="Baker S.E."/>
            <person name="Barry K."/>
            <person name="Bills G."/>
            <person name="Bluhm B.H."/>
            <person name="Cannon C."/>
            <person name="Castanera R."/>
            <person name="Culley D.E."/>
            <person name="Daum C."/>
            <person name="Ezra D."/>
            <person name="Gonzalez J.B."/>
            <person name="Henrissat B."/>
            <person name="Kuo A."/>
            <person name="Liang C."/>
            <person name="Lipzen A."/>
            <person name="Lutzoni F."/>
            <person name="Magnuson J."/>
            <person name="Mondo S."/>
            <person name="Nolan M."/>
            <person name="Ohm R."/>
            <person name="Pangilinan J."/>
            <person name="Park H.-J."/>
            <person name="Ramirez L."/>
            <person name="Alfaro M."/>
            <person name="Sun H."/>
            <person name="Tritt A."/>
            <person name="Yoshinaga Y."/>
            <person name="Zwiers L.-H."/>
            <person name="Turgeon B.G."/>
            <person name="Goodwin S.B."/>
            <person name="Spatafora J.W."/>
            <person name="Crous P.W."/>
            <person name="Grigoriev I.V."/>
        </authorList>
    </citation>
    <scope>NUCLEOTIDE SEQUENCE</scope>
    <source>
        <strain evidence="2">IPT5</strain>
    </source>
</reference>
<keyword evidence="3" id="KW-1185">Reference proteome</keyword>
<dbReference type="OrthoDB" id="3798910at2759"/>
<accession>A0A6A7ANU7</accession>
<gene>
    <name evidence="2" type="ORF">T440DRAFT_523837</name>
</gene>
<feature type="region of interest" description="Disordered" evidence="1">
    <location>
        <begin position="95"/>
        <end position="128"/>
    </location>
</feature>
<dbReference type="EMBL" id="MU006443">
    <property type="protein sequence ID" value="KAF2843987.1"/>
    <property type="molecule type" value="Genomic_DNA"/>
</dbReference>
<feature type="compositionally biased region" description="Polar residues" evidence="1">
    <location>
        <begin position="116"/>
        <end position="125"/>
    </location>
</feature>
<dbReference type="Proteomes" id="UP000799423">
    <property type="component" value="Unassembled WGS sequence"/>
</dbReference>
<organism evidence="2 3">
    <name type="scientific">Plenodomus tracheiphilus IPT5</name>
    <dbReference type="NCBI Taxonomy" id="1408161"/>
    <lineage>
        <taxon>Eukaryota</taxon>
        <taxon>Fungi</taxon>
        <taxon>Dikarya</taxon>
        <taxon>Ascomycota</taxon>
        <taxon>Pezizomycotina</taxon>
        <taxon>Dothideomycetes</taxon>
        <taxon>Pleosporomycetidae</taxon>
        <taxon>Pleosporales</taxon>
        <taxon>Pleosporineae</taxon>
        <taxon>Leptosphaeriaceae</taxon>
        <taxon>Plenodomus</taxon>
    </lineage>
</organism>
<dbReference type="AlphaFoldDB" id="A0A6A7ANU7"/>